<comment type="caution">
    <text evidence="1">The sequence shown here is derived from an EMBL/GenBank/DDBJ whole genome shotgun (WGS) entry which is preliminary data.</text>
</comment>
<dbReference type="Proteomes" id="UP001500503">
    <property type="component" value="Unassembled WGS sequence"/>
</dbReference>
<accession>A0ABP8PWC0</accession>
<reference evidence="2" key="1">
    <citation type="journal article" date="2019" name="Int. J. Syst. Evol. Microbiol.">
        <title>The Global Catalogue of Microorganisms (GCM) 10K type strain sequencing project: providing services to taxonomists for standard genome sequencing and annotation.</title>
        <authorList>
            <consortium name="The Broad Institute Genomics Platform"/>
            <consortium name="The Broad Institute Genome Sequencing Center for Infectious Disease"/>
            <person name="Wu L."/>
            <person name="Ma J."/>
        </authorList>
    </citation>
    <scope>NUCLEOTIDE SEQUENCE [LARGE SCALE GENOMIC DNA]</scope>
    <source>
        <strain evidence="2">JCM 17933</strain>
    </source>
</reference>
<proteinExistence type="predicted"/>
<dbReference type="RefSeq" id="WP_345463555.1">
    <property type="nucleotide sequence ID" value="NZ_BAABHF010000019.1"/>
</dbReference>
<name>A0ABP8PWC0_9ACTN</name>
<gene>
    <name evidence="1" type="ORF">GCM10023191_030580</name>
</gene>
<evidence type="ECO:0000313" key="2">
    <source>
        <dbReference type="Proteomes" id="UP001500503"/>
    </source>
</evidence>
<evidence type="ECO:0000313" key="1">
    <source>
        <dbReference type="EMBL" id="GAA4493324.1"/>
    </source>
</evidence>
<organism evidence="1 2">
    <name type="scientific">Actinoallomurus oryzae</name>
    <dbReference type="NCBI Taxonomy" id="502180"/>
    <lineage>
        <taxon>Bacteria</taxon>
        <taxon>Bacillati</taxon>
        <taxon>Actinomycetota</taxon>
        <taxon>Actinomycetes</taxon>
        <taxon>Streptosporangiales</taxon>
        <taxon>Thermomonosporaceae</taxon>
        <taxon>Actinoallomurus</taxon>
    </lineage>
</organism>
<sequence length="263" mass="27172">MGLLLRADAEFVPTAEGLWIVTNHGAQRIHDPALYRRIDHVRTLLTGDLDRAGILAAAPEAERVLAALAGARALRDGTPGAATDSAEAAFVGSFVGDAATRVTAFRTARYLVAGTGPLAGAVADACRVAGLTSMTAVPDIAGAEEADLLIDVTGRDTLSWAAPGRAALVARAALRPGQAWLAPVCPAADTVPWSKVWAGTASPDGGQGTAAVLRVVADQLVQRVLRRVTAAHHGAPPATFRRIDLDGLTATEHRHPTATGGRR</sequence>
<keyword evidence="2" id="KW-1185">Reference proteome</keyword>
<dbReference type="EMBL" id="BAABHF010000019">
    <property type="protein sequence ID" value="GAA4493324.1"/>
    <property type="molecule type" value="Genomic_DNA"/>
</dbReference>
<protein>
    <submittedName>
        <fullName evidence="1">Uncharacterized protein</fullName>
    </submittedName>
</protein>